<dbReference type="InterPro" id="IPR041657">
    <property type="entry name" value="HTH_17"/>
</dbReference>
<dbReference type="InterPro" id="IPR009061">
    <property type="entry name" value="DNA-bd_dom_put_sf"/>
</dbReference>
<dbReference type="Pfam" id="PF12728">
    <property type="entry name" value="HTH_17"/>
    <property type="match status" value="1"/>
</dbReference>
<name>A0A644YII1_9ZZZZ</name>
<proteinExistence type="predicted"/>
<comment type="caution">
    <text evidence="2">The sequence shown here is derived from an EMBL/GenBank/DDBJ whole genome shotgun (WGS) entry which is preliminary data.</text>
</comment>
<accession>A0A644YII1</accession>
<dbReference type="SUPFAM" id="SSF46955">
    <property type="entry name" value="Putative DNA-binding domain"/>
    <property type="match status" value="1"/>
</dbReference>
<protein>
    <recommendedName>
        <fullName evidence="1">Helix-turn-helix domain-containing protein</fullName>
    </recommendedName>
</protein>
<feature type="domain" description="Helix-turn-helix" evidence="1">
    <location>
        <begin position="5"/>
        <end position="51"/>
    </location>
</feature>
<organism evidence="2">
    <name type="scientific">bioreactor metagenome</name>
    <dbReference type="NCBI Taxonomy" id="1076179"/>
    <lineage>
        <taxon>unclassified sequences</taxon>
        <taxon>metagenomes</taxon>
        <taxon>ecological metagenomes</taxon>
    </lineage>
</organism>
<dbReference type="GO" id="GO:0003677">
    <property type="term" value="F:DNA binding"/>
    <property type="evidence" value="ECO:0007669"/>
    <property type="project" value="InterPro"/>
</dbReference>
<dbReference type="AlphaFoldDB" id="A0A644YII1"/>
<sequence>MTEKYYTVEQISKILGMHPKTVQRYIREGRLRAAKIGKSWRVTGHDLSLFTETAKMCDPEKAAGEIKVSAVADIPVAGAGEAGHIATALTAALNSKPPEFGAASLHTQYIGEMGMLRVTLWGGIRFTEVMMGALAALVEQEEEEELS</sequence>
<dbReference type="EMBL" id="VSSQ01005218">
    <property type="protein sequence ID" value="MPM28306.1"/>
    <property type="molecule type" value="Genomic_DNA"/>
</dbReference>
<evidence type="ECO:0000313" key="2">
    <source>
        <dbReference type="EMBL" id="MPM28306.1"/>
    </source>
</evidence>
<reference evidence="2" key="1">
    <citation type="submission" date="2019-08" db="EMBL/GenBank/DDBJ databases">
        <authorList>
            <person name="Kucharzyk K."/>
            <person name="Murdoch R.W."/>
            <person name="Higgins S."/>
            <person name="Loffler F."/>
        </authorList>
    </citation>
    <scope>NUCLEOTIDE SEQUENCE</scope>
</reference>
<dbReference type="InterPro" id="IPR010093">
    <property type="entry name" value="SinI_DNA-bd"/>
</dbReference>
<gene>
    <name evidence="2" type="ORF">SDC9_74827</name>
</gene>
<evidence type="ECO:0000259" key="1">
    <source>
        <dbReference type="Pfam" id="PF12728"/>
    </source>
</evidence>
<dbReference type="NCBIfam" id="TIGR01764">
    <property type="entry name" value="excise"/>
    <property type="match status" value="1"/>
</dbReference>